<evidence type="ECO:0000313" key="6">
    <source>
        <dbReference type="EMBL" id="AEG19385.1"/>
    </source>
</evidence>
<dbReference type="Pfam" id="PF04191">
    <property type="entry name" value="PEMT"/>
    <property type="match status" value="1"/>
</dbReference>
<keyword evidence="6" id="KW-0808">Transferase</keyword>
<keyword evidence="3 5" id="KW-1133">Transmembrane helix</keyword>
<feature type="transmembrane region" description="Helical" evidence="5">
    <location>
        <begin position="78"/>
        <end position="96"/>
    </location>
</feature>
<reference evidence="6 7" key="1">
    <citation type="journal article" date="2014" name="Int. J. Syst. Evol. Microbiol.">
        <title>Methanobacterium paludis sp. nov. and a novel strain of Methanobacterium lacus isolated from northern peatlands.</title>
        <authorList>
            <person name="Cadillo-Quiroz H."/>
            <person name="Brauer S.L."/>
            <person name="Goodson N."/>
            <person name="Yavitt J.B."/>
            <person name="Zinder S.H."/>
        </authorList>
    </citation>
    <scope>NUCLEOTIDE SEQUENCE [LARGE SCALE GENOMIC DNA]</scope>
    <source>
        <strain evidence="7">DSM 25820 / JCM 18151 / SWAN1</strain>
    </source>
</reference>
<dbReference type="EMBL" id="CP002772">
    <property type="protein sequence ID" value="AEG19385.1"/>
    <property type="molecule type" value="Genomic_DNA"/>
</dbReference>
<dbReference type="GeneID" id="10669911"/>
<dbReference type="GO" id="GO:0032259">
    <property type="term" value="P:methylation"/>
    <property type="evidence" value="ECO:0007669"/>
    <property type="project" value="UniProtKB-KW"/>
</dbReference>
<dbReference type="AlphaFoldDB" id="F6D6F2"/>
<keyword evidence="7" id="KW-1185">Reference proteome</keyword>
<proteinExistence type="predicted"/>
<comment type="subcellular location">
    <subcellularLocation>
        <location evidence="1">Endomembrane system</location>
        <topology evidence="1">Multi-pass membrane protein</topology>
    </subcellularLocation>
</comment>
<dbReference type="OrthoDB" id="148346at2157"/>
<dbReference type="STRING" id="868131.MSWAN_2381"/>
<keyword evidence="6" id="KW-0489">Methyltransferase</keyword>
<sequence length="231" mass="27138">MENQKTSKIKLFLTFIYILIFPVALLFISGNWLWIQGWVFSIWFIGLCYTTIIYLYRYDPALLEERYRQPGSGEEKRWDKYFMYILFPSFVIWFLIMSLDAQRFAWTINFPIGLEAVGLILLIGSAFFLFRSYKDNTFVSPLVRIQSERDQKVVSTGVYGFVRHPMYLGGILLFLGAPLLLGSVYGLIVGIFLSLLFVARITGEEKMLLEELEGYPDYKKKVKYRLIPYIW</sequence>
<dbReference type="Proteomes" id="UP000009231">
    <property type="component" value="Chromosome"/>
</dbReference>
<evidence type="ECO:0000256" key="3">
    <source>
        <dbReference type="ARBA" id="ARBA00022989"/>
    </source>
</evidence>
<dbReference type="InterPro" id="IPR007318">
    <property type="entry name" value="Phopholipid_MeTrfase"/>
</dbReference>
<keyword evidence="2 5" id="KW-0812">Transmembrane</keyword>
<evidence type="ECO:0000313" key="7">
    <source>
        <dbReference type="Proteomes" id="UP000009231"/>
    </source>
</evidence>
<evidence type="ECO:0000256" key="4">
    <source>
        <dbReference type="ARBA" id="ARBA00023136"/>
    </source>
</evidence>
<dbReference type="InterPro" id="IPR052527">
    <property type="entry name" value="Metal_cation-efflux_comp"/>
</dbReference>
<evidence type="ECO:0000256" key="1">
    <source>
        <dbReference type="ARBA" id="ARBA00004127"/>
    </source>
</evidence>
<feature type="transmembrane region" description="Helical" evidence="5">
    <location>
        <begin position="108"/>
        <end position="130"/>
    </location>
</feature>
<protein>
    <submittedName>
        <fullName evidence="6">Isoprenylcysteine carboxyl methyltransferase</fullName>
    </submittedName>
</protein>
<dbReference type="eggNOG" id="arCOG03580">
    <property type="taxonomic scope" value="Archaea"/>
</dbReference>
<keyword evidence="4 5" id="KW-0472">Membrane</keyword>
<accession>F6D6F2</accession>
<feature type="transmembrane region" description="Helical" evidence="5">
    <location>
        <begin position="171"/>
        <end position="199"/>
    </location>
</feature>
<gene>
    <name evidence="6" type="ordered locus">MSWAN_2381</name>
</gene>
<dbReference type="GO" id="GO:0012505">
    <property type="term" value="C:endomembrane system"/>
    <property type="evidence" value="ECO:0007669"/>
    <property type="project" value="UniProtKB-SubCell"/>
</dbReference>
<dbReference type="RefSeq" id="WP_013826884.1">
    <property type="nucleotide sequence ID" value="NC_015574.1"/>
</dbReference>
<feature type="transmembrane region" description="Helical" evidence="5">
    <location>
        <begin position="12"/>
        <end position="34"/>
    </location>
</feature>
<feature type="transmembrane region" description="Helical" evidence="5">
    <location>
        <begin position="40"/>
        <end position="57"/>
    </location>
</feature>
<dbReference type="PANTHER" id="PTHR43847">
    <property type="entry name" value="BLL3993 PROTEIN"/>
    <property type="match status" value="1"/>
</dbReference>
<evidence type="ECO:0000256" key="2">
    <source>
        <dbReference type="ARBA" id="ARBA00022692"/>
    </source>
</evidence>
<dbReference type="Gene3D" id="1.20.120.1630">
    <property type="match status" value="1"/>
</dbReference>
<evidence type="ECO:0000256" key="5">
    <source>
        <dbReference type="SAM" id="Phobius"/>
    </source>
</evidence>
<name>F6D6F2_METPW</name>
<dbReference type="PANTHER" id="PTHR43847:SF1">
    <property type="entry name" value="BLL3993 PROTEIN"/>
    <property type="match status" value="1"/>
</dbReference>
<dbReference type="KEGG" id="mew:MSWAN_2381"/>
<dbReference type="GO" id="GO:0008168">
    <property type="term" value="F:methyltransferase activity"/>
    <property type="evidence" value="ECO:0007669"/>
    <property type="project" value="UniProtKB-KW"/>
</dbReference>
<organism evidence="6 7">
    <name type="scientific">Methanobacterium paludis (strain DSM 25820 / JCM 18151 / SWAN1)</name>
    <dbReference type="NCBI Taxonomy" id="868131"/>
    <lineage>
        <taxon>Archaea</taxon>
        <taxon>Methanobacteriati</taxon>
        <taxon>Methanobacteriota</taxon>
        <taxon>Methanomada group</taxon>
        <taxon>Methanobacteria</taxon>
        <taxon>Methanobacteriales</taxon>
        <taxon>Methanobacteriaceae</taxon>
        <taxon>Methanobacterium</taxon>
    </lineage>
</organism>
<dbReference type="HOGENOM" id="CLU_065200_1_2_2"/>